<keyword evidence="1" id="KW-0732">Signal</keyword>
<name>A0ABX0AI00_9GAMM</name>
<organism evidence="2 3">
    <name type="scientific">Pseudoxanthomonas gei</name>
    <dbReference type="NCBI Taxonomy" id="1383030"/>
    <lineage>
        <taxon>Bacteria</taxon>
        <taxon>Pseudomonadati</taxon>
        <taxon>Pseudomonadota</taxon>
        <taxon>Gammaproteobacteria</taxon>
        <taxon>Lysobacterales</taxon>
        <taxon>Lysobacteraceae</taxon>
        <taxon>Pseudoxanthomonas</taxon>
    </lineage>
</organism>
<dbReference type="RefSeq" id="WP_162350511.1">
    <property type="nucleotide sequence ID" value="NZ_QOVG01000009.1"/>
</dbReference>
<protein>
    <submittedName>
        <fullName evidence="2">DUF481 domain-containing protein</fullName>
    </submittedName>
</protein>
<dbReference type="Pfam" id="PF04338">
    <property type="entry name" value="DUF481"/>
    <property type="match status" value="1"/>
</dbReference>
<accession>A0ABX0AI00</accession>
<evidence type="ECO:0000256" key="1">
    <source>
        <dbReference type="SAM" id="SignalP"/>
    </source>
</evidence>
<dbReference type="EMBL" id="QOVG01000009">
    <property type="protein sequence ID" value="NDK39856.1"/>
    <property type="molecule type" value="Genomic_DNA"/>
</dbReference>
<evidence type="ECO:0000313" key="3">
    <source>
        <dbReference type="Proteomes" id="UP001429354"/>
    </source>
</evidence>
<comment type="caution">
    <text evidence="2">The sequence shown here is derived from an EMBL/GenBank/DDBJ whole genome shotgun (WGS) entry which is preliminary data.</text>
</comment>
<gene>
    <name evidence="2" type="ORF">DT603_13515</name>
</gene>
<dbReference type="InterPro" id="IPR007433">
    <property type="entry name" value="DUF481"/>
</dbReference>
<feature type="signal peptide" evidence="1">
    <location>
        <begin position="1"/>
        <end position="23"/>
    </location>
</feature>
<reference evidence="2 3" key="1">
    <citation type="submission" date="2018-07" db="EMBL/GenBank/DDBJ databases">
        <title>Whole genome Sequencing of Pseudoxanthomonas gei KCTC 32298 (T).</title>
        <authorList>
            <person name="Kumar S."/>
            <person name="Bansal K."/>
            <person name="Kaur A."/>
            <person name="Patil P."/>
            <person name="Sharma S."/>
            <person name="Patil P.B."/>
        </authorList>
    </citation>
    <scope>NUCLEOTIDE SEQUENCE [LARGE SCALE GENOMIC DNA]</scope>
    <source>
        <strain evidence="2 3">KCTC 32298</strain>
    </source>
</reference>
<proteinExistence type="predicted"/>
<keyword evidence="3" id="KW-1185">Reference proteome</keyword>
<dbReference type="Proteomes" id="UP001429354">
    <property type="component" value="Unassembled WGS sequence"/>
</dbReference>
<sequence length="267" mass="28930">MSRHLLSLPFLLSSWVFAPAAWAATNADCNCGDAASAEAVSPWSGGGELGFAATRGNSISESLNGRLQLQYTEGGWIHTMDLFGLRSSAEYRVYAEDGTMTRDRKTTANRYTAGAGSALKLGDHRQFTTALRYESDDFASYSSQATASVGYGTRVMDGERTRLDVQLGPGVRRAHNVQEGRTESGLIGRGFVGLKFGLTENTELENTLLVESGTSNTFAQNDLGLSVAMNQNLALKAGLQARRNSEVNSQQKKTDTLTTMNVVYRFK</sequence>
<feature type="chain" id="PRO_5045381649" evidence="1">
    <location>
        <begin position="24"/>
        <end position="267"/>
    </location>
</feature>
<evidence type="ECO:0000313" key="2">
    <source>
        <dbReference type="EMBL" id="NDK39856.1"/>
    </source>
</evidence>